<gene>
    <name evidence="2" type="ORF">GM661_16770</name>
</gene>
<accession>A0A8A7KNT1</accession>
<dbReference type="Proteomes" id="UP000665020">
    <property type="component" value="Chromosome"/>
</dbReference>
<dbReference type="InterPro" id="IPR001173">
    <property type="entry name" value="Glyco_trans_2-like"/>
</dbReference>
<evidence type="ECO:0000313" key="3">
    <source>
        <dbReference type="Proteomes" id="UP000665020"/>
    </source>
</evidence>
<evidence type="ECO:0000259" key="1">
    <source>
        <dbReference type="Pfam" id="PF00535"/>
    </source>
</evidence>
<reference evidence="2" key="1">
    <citation type="submission" date="2019-12" db="EMBL/GenBank/DDBJ databases">
        <authorList>
            <person name="zhang j."/>
            <person name="sun C.M."/>
        </authorList>
    </citation>
    <scope>NUCLEOTIDE SEQUENCE</scope>
    <source>
        <strain evidence="2">NS-1</strain>
    </source>
</reference>
<sequence length="599" mass="70223">MLLTACVIVQDRVDYIARTINSVKGLADEILVLDIDSYDRSAAVAADCGVRVYSCNDSSFAETRNYILKKAEGDWVLFLHGGEELASDYNQLRLLLKQSDNFGFYLPIISLALPDRGPEDLDLEMPCLVFRLLRNKQGMCFKGEDYGSIIKSIYRNTRKMSIKTLQLPIITNCYQYPKFYTSQGLTAVFPYSQEISGENFLKKVENREDIVGGIIQEAYKEAAEENNCHLLDKAIYILLNQGKFLRAERVIKQAEEFFPGEFTFALWEGYLRFVLKDYQQAIICLQKLLNKEKDKNINFKLYFLLGLAYKGIRHFKKANYFFGRAHRLDRCNKAVISNLIDLEKKGINKLEGYSYLRERLVSPQGKLLLADIYYHCGDYYTALDILKEALEFKEIKDSYYYWKARILLKTKDYRLALKLLRSISPAFKHFKDTLKHRWILNILLPVDKEFKSIVNQIKLLGDSDWELLKLYNNIYFKGKDFSFHFNNILSKYKFYEKAVAYLSLLIEYCDDRAVEIMLDIIKKLKIRESDRYIGKLFFRYAKWDKAYYYLKKDLSNGFALPELSCFIESCRQLDRSCEEKKCLQILKKMGNYQLIVNKN</sequence>
<dbReference type="KEGG" id="ifn:GM661_16770"/>
<dbReference type="Pfam" id="PF00535">
    <property type="entry name" value="Glycos_transf_2"/>
    <property type="match status" value="1"/>
</dbReference>
<dbReference type="Gene3D" id="1.25.40.10">
    <property type="entry name" value="Tetratricopeptide repeat domain"/>
    <property type="match status" value="2"/>
</dbReference>
<dbReference type="SUPFAM" id="SSF48452">
    <property type="entry name" value="TPR-like"/>
    <property type="match status" value="1"/>
</dbReference>
<name>A0A8A7KNT1_9FIRM</name>
<proteinExistence type="predicted"/>
<organism evidence="2 3">
    <name type="scientific">Iocasia fonsfrigidae</name>
    <dbReference type="NCBI Taxonomy" id="2682810"/>
    <lineage>
        <taxon>Bacteria</taxon>
        <taxon>Bacillati</taxon>
        <taxon>Bacillota</taxon>
        <taxon>Clostridia</taxon>
        <taxon>Halanaerobiales</taxon>
        <taxon>Halanaerobiaceae</taxon>
        <taxon>Iocasia</taxon>
    </lineage>
</organism>
<keyword evidence="3" id="KW-1185">Reference proteome</keyword>
<dbReference type="Gene3D" id="3.90.550.10">
    <property type="entry name" value="Spore Coat Polysaccharide Biosynthesis Protein SpsA, Chain A"/>
    <property type="match status" value="1"/>
</dbReference>
<feature type="domain" description="Glycosyltransferase 2-like" evidence="1">
    <location>
        <begin position="6"/>
        <end position="81"/>
    </location>
</feature>
<dbReference type="EMBL" id="CP046640">
    <property type="protein sequence ID" value="QTL99482.1"/>
    <property type="molecule type" value="Genomic_DNA"/>
</dbReference>
<dbReference type="SUPFAM" id="SSF53448">
    <property type="entry name" value="Nucleotide-diphospho-sugar transferases"/>
    <property type="match status" value="1"/>
</dbReference>
<dbReference type="AlphaFoldDB" id="A0A8A7KNT1"/>
<protein>
    <submittedName>
        <fullName evidence="2">Glycosyltransferase</fullName>
    </submittedName>
</protein>
<evidence type="ECO:0000313" key="2">
    <source>
        <dbReference type="EMBL" id="QTL99482.1"/>
    </source>
</evidence>
<dbReference type="RefSeq" id="WP_230867823.1">
    <property type="nucleotide sequence ID" value="NZ_CP046640.1"/>
</dbReference>
<dbReference type="InterPro" id="IPR011990">
    <property type="entry name" value="TPR-like_helical_dom_sf"/>
</dbReference>
<dbReference type="InterPro" id="IPR029044">
    <property type="entry name" value="Nucleotide-diphossugar_trans"/>
</dbReference>